<dbReference type="EMBL" id="CAKM01000232">
    <property type="protein sequence ID" value="CCJ30075.1"/>
    <property type="molecule type" value="Genomic_DNA"/>
</dbReference>
<comment type="caution">
    <text evidence="1">The sequence shown here is derived from an EMBL/GenBank/DDBJ whole genome shotgun (WGS) entry which is preliminary data.</text>
</comment>
<evidence type="ECO:0000313" key="2">
    <source>
        <dbReference type="Proteomes" id="UP000010422"/>
    </source>
</evidence>
<reference evidence="1 2" key="1">
    <citation type="journal article" date="2012" name="MBio">
        <title>De novo assembly of the Pneumocystis jirovecii genome from a single bronchoalveolar lavage fluid specimen from a patient.</title>
        <authorList>
            <person name="Cisse O.H."/>
            <person name="Pagni M."/>
            <person name="Hauser P.M."/>
        </authorList>
    </citation>
    <scope>NUCLEOTIDE SEQUENCE [LARGE SCALE GENOMIC DNA]</scope>
    <source>
        <strain evidence="1 2">SE8</strain>
    </source>
</reference>
<feature type="non-terminal residue" evidence="1">
    <location>
        <position position="1"/>
    </location>
</feature>
<name>L0PEL7_PNEJI</name>
<sequence length="163" mass="18841">QPKPIYKYIYKPDQPALPSTNNHNYRASVPYIYLWTDFIRESELLVAKLETAPTLNALEAYVQQLKQAKQQLCECTDSTSALSTWTAIRPTLQHTITQISEAQRKVQTAIQRYGRVLDKQFRTDLTGIHVHENFPGEPEWLHYTIGMHLVREAAFGMAETFME</sequence>
<feature type="non-terminal residue" evidence="1">
    <location>
        <position position="163"/>
    </location>
</feature>
<gene>
    <name evidence="1" type="ORF">PNEJI1_001767</name>
</gene>
<protein>
    <submittedName>
        <fullName evidence="1">Uncharacterized protein</fullName>
    </submittedName>
</protein>
<accession>L0PEL7</accession>
<dbReference type="InParanoid" id="L0PEL7"/>
<dbReference type="STRING" id="1209962.L0PEL7"/>
<dbReference type="Proteomes" id="UP000010422">
    <property type="component" value="Unassembled WGS sequence"/>
</dbReference>
<dbReference type="VEuPathDB" id="FungiDB:PNEJI1_001767"/>
<evidence type="ECO:0000313" key="1">
    <source>
        <dbReference type="EMBL" id="CCJ30075.1"/>
    </source>
</evidence>
<proteinExistence type="predicted"/>
<dbReference type="AlphaFoldDB" id="L0PEL7"/>
<organism evidence="2">
    <name type="scientific">Pneumocystis jirovecii</name>
    <name type="common">Human pneumocystis pneumonia agent</name>
    <dbReference type="NCBI Taxonomy" id="42068"/>
    <lineage>
        <taxon>Eukaryota</taxon>
        <taxon>Fungi</taxon>
        <taxon>Dikarya</taxon>
        <taxon>Ascomycota</taxon>
        <taxon>Taphrinomycotina</taxon>
        <taxon>Pneumocystomycetes</taxon>
        <taxon>Pneumocystaceae</taxon>
        <taxon>Pneumocystis</taxon>
    </lineage>
</organism>